<evidence type="ECO:0000256" key="4">
    <source>
        <dbReference type="ARBA" id="ARBA00035494"/>
    </source>
</evidence>
<protein>
    <recommendedName>
        <fullName evidence="4 6">50S ribosomal protein L17</fullName>
    </recommendedName>
</protein>
<evidence type="ECO:0000256" key="7">
    <source>
        <dbReference type="SAM" id="MobiDB-lite"/>
    </source>
</evidence>
<comment type="similarity">
    <text evidence="1 5">Belongs to the bacterial ribosomal protein bL17 family.</text>
</comment>
<dbReference type="InterPro" id="IPR036373">
    <property type="entry name" value="Ribosomal_bL17_sf"/>
</dbReference>
<organism evidence="8 9">
    <name type="scientific">Candidatus Curtissbacteria bacterium GW2011_GWA1_41_11</name>
    <dbReference type="NCBI Taxonomy" id="1618409"/>
    <lineage>
        <taxon>Bacteria</taxon>
        <taxon>Candidatus Curtissiibacteriota</taxon>
    </lineage>
</organism>
<evidence type="ECO:0000256" key="3">
    <source>
        <dbReference type="ARBA" id="ARBA00023274"/>
    </source>
</evidence>
<evidence type="ECO:0000256" key="1">
    <source>
        <dbReference type="ARBA" id="ARBA00008777"/>
    </source>
</evidence>
<dbReference type="Pfam" id="PF01196">
    <property type="entry name" value="Ribosomal_L17"/>
    <property type="match status" value="1"/>
</dbReference>
<evidence type="ECO:0000313" key="9">
    <source>
        <dbReference type="Proteomes" id="UP000034854"/>
    </source>
</evidence>
<accession>A0A0G0UFL1</accession>
<dbReference type="GO" id="GO:0022625">
    <property type="term" value="C:cytosolic large ribosomal subunit"/>
    <property type="evidence" value="ECO:0007669"/>
    <property type="project" value="TreeGrafter"/>
</dbReference>
<evidence type="ECO:0000256" key="2">
    <source>
        <dbReference type="ARBA" id="ARBA00022980"/>
    </source>
</evidence>
<dbReference type="Gene3D" id="3.90.1030.10">
    <property type="entry name" value="Ribosomal protein L17"/>
    <property type="match status" value="1"/>
</dbReference>
<proteinExistence type="inferred from homology"/>
<dbReference type="Proteomes" id="UP000034854">
    <property type="component" value="Unassembled WGS sequence"/>
</dbReference>
<dbReference type="NCBIfam" id="TIGR00059">
    <property type="entry name" value="L17"/>
    <property type="match status" value="1"/>
</dbReference>
<evidence type="ECO:0000256" key="6">
    <source>
        <dbReference type="RuleBase" id="RU000661"/>
    </source>
</evidence>
<reference evidence="8 9" key="1">
    <citation type="journal article" date="2015" name="Nature">
        <title>rRNA introns, odd ribosomes, and small enigmatic genomes across a large radiation of phyla.</title>
        <authorList>
            <person name="Brown C.T."/>
            <person name="Hug L.A."/>
            <person name="Thomas B.C."/>
            <person name="Sharon I."/>
            <person name="Castelle C.J."/>
            <person name="Singh A."/>
            <person name="Wilkins M.J."/>
            <person name="Williams K.H."/>
            <person name="Banfield J.F."/>
        </authorList>
    </citation>
    <scope>NUCLEOTIDE SEQUENCE [LARGE SCALE GENOMIC DNA]</scope>
</reference>
<dbReference type="InterPro" id="IPR000456">
    <property type="entry name" value="Ribosomal_bL17"/>
</dbReference>
<dbReference type="EMBL" id="LCAG01000003">
    <property type="protein sequence ID" value="KKR87673.1"/>
    <property type="molecule type" value="Genomic_DNA"/>
</dbReference>
<dbReference type="GO" id="GO:0006412">
    <property type="term" value="P:translation"/>
    <property type="evidence" value="ECO:0007669"/>
    <property type="project" value="InterPro"/>
</dbReference>
<dbReference type="PATRIC" id="fig|1618409.3.peg.306"/>
<dbReference type="GO" id="GO:0003735">
    <property type="term" value="F:structural constituent of ribosome"/>
    <property type="evidence" value="ECO:0007669"/>
    <property type="project" value="InterPro"/>
</dbReference>
<comment type="caution">
    <text evidence="8">The sequence shown here is derived from an EMBL/GenBank/DDBJ whole genome shotgun (WGS) entry which is preliminary data.</text>
</comment>
<dbReference type="AlphaFoldDB" id="A0A0G0UFL1"/>
<evidence type="ECO:0000313" key="8">
    <source>
        <dbReference type="EMBL" id="KKR87673.1"/>
    </source>
</evidence>
<dbReference type="PANTHER" id="PTHR14413">
    <property type="entry name" value="RIBOSOMAL PROTEIN L17"/>
    <property type="match status" value="1"/>
</dbReference>
<feature type="region of interest" description="Disordered" evidence="7">
    <location>
        <begin position="128"/>
        <end position="148"/>
    </location>
</feature>
<dbReference type="PANTHER" id="PTHR14413:SF16">
    <property type="entry name" value="LARGE RIBOSOMAL SUBUNIT PROTEIN BL17M"/>
    <property type="match status" value="1"/>
</dbReference>
<feature type="compositionally biased region" description="Basic residues" evidence="7">
    <location>
        <begin position="130"/>
        <end position="148"/>
    </location>
</feature>
<keyword evidence="2 5" id="KW-0689">Ribosomal protein</keyword>
<evidence type="ECO:0000256" key="5">
    <source>
        <dbReference type="RuleBase" id="RU000660"/>
    </source>
</evidence>
<sequence length="148" mass="16701">MRHSVFGQRLSRDTKARKALLNNLASSLIVHGHLETTLAKAKFAQGYVEKLVSQAKKDKLNRNRILASKLRTDAFAKLVNEISPGFEARLGGYTRIIKIAARRGDAAKMAKLEFIEWDKTKAKLVAQSKPKTKKVLKTKKTKNEKRKT</sequence>
<dbReference type="SUPFAM" id="SSF64263">
    <property type="entry name" value="Prokaryotic ribosomal protein L17"/>
    <property type="match status" value="1"/>
</dbReference>
<gene>
    <name evidence="8" type="ORF">UU34_C0003G0015</name>
</gene>
<keyword evidence="3 5" id="KW-0687">Ribonucleoprotein</keyword>
<name>A0A0G0UFL1_9BACT</name>